<evidence type="ECO:0000313" key="1">
    <source>
        <dbReference type="EMBL" id="NUU17580.1"/>
    </source>
</evidence>
<dbReference type="Pfam" id="PF10604">
    <property type="entry name" value="Polyketide_cyc2"/>
    <property type="match status" value="1"/>
</dbReference>
<dbReference type="RefSeq" id="WP_175347545.1">
    <property type="nucleotide sequence ID" value="NZ_JABMCI010000063.1"/>
</dbReference>
<gene>
    <name evidence="1" type="ORF">HP550_09985</name>
</gene>
<keyword evidence="2" id="KW-1185">Reference proteome</keyword>
<accession>A0A7Y6A2C2</accession>
<dbReference type="SUPFAM" id="SSF55961">
    <property type="entry name" value="Bet v1-like"/>
    <property type="match status" value="1"/>
</dbReference>
<dbReference type="Proteomes" id="UP000565724">
    <property type="component" value="Unassembled WGS sequence"/>
</dbReference>
<protein>
    <submittedName>
        <fullName evidence="1">SRPBCC family protein</fullName>
    </submittedName>
</protein>
<evidence type="ECO:0000313" key="2">
    <source>
        <dbReference type="Proteomes" id="UP000565724"/>
    </source>
</evidence>
<proteinExistence type="predicted"/>
<dbReference type="InterPro" id="IPR019587">
    <property type="entry name" value="Polyketide_cyclase/dehydratase"/>
</dbReference>
<sequence length="150" mass="16313">MSAITVAVDVERSAPEVFGYATDPTRFHEWQQGVVSGEMEQPGVPQVGARCRTARRIGGATRASTSVVTHVHPGEHWGVRGIDGPIRAVVDVTVEPLAPELTRVTISVDFEGHGLGRLLVPLVVRRQAAAEMPENLQLLKRRLELPDAPR</sequence>
<organism evidence="1 2">
    <name type="scientific">Cellulomonas humilata</name>
    <dbReference type="NCBI Taxonomy" id="144055"/>
    <lineage>
        <taxon>Bacteria</taxon>
        <taxon>Bacillati</taxon>
        <taxon>Actinomycetota</taxon>
        <taxon>Actinomycetes</taxon>
        <taxon>Micrococcales</taxon>
        <taxon>Cellulomonadaceae</taxon>
        <taxon>Cellulomonas</taxon>
    </lineage>
</organism>
<dbReference type="Gene3D" id="3.30.530.20">
    <property type="match status" value="1"/>
</dbReference>
<dbReference type="EMBL" id="JABMCI010000063">
    <property type="protein sequence ID" value="NUU17580.1"/>
    <property type="molecule type" value="Genomic_DNA"/>
</dbReference>
<comment type="caution">
    <text evidence="1">The sequence shown here is derived from an EMBL/GenBank/DDBJ whole genome shotgun (WGS) entry which is preliminary data.</text>
</comment>
<dbReference type="InterPro" id="IPR023393">
    <property type="entry name" value="START-like_dom_sf"/>
</dbReference>
<name>A0A7Y6A2C2_9CELL</name>
<reference evidence="1 2" key="1">
    <citation type="submission" date="2020-05" db="EMBL/GenBank/DDBJ databases">
        <title>Genome Sequencing of Type Strains.</title>
        <authorList>
            <person name="Lemaire J.F."/>
            <person name="Inderbitzin P."/>
            <person name="Gregorio O.A."/>
            <person name="Collins S.B."/>
            <person name="Wespe N."/>
            <person name="Knight-Connoni V."/>
        </authorList>
    </citation>
    <scope>NUCLEOTIDE SEQUENCE [LARGE SCALE GENOMIC DNA]</scope>
    <source>
        <strain evidence="1 2">ATCC 25174</strain>
    </source>
</reference>
<dbReference type="AlphaFoldDB" id="A0A7Y6A2C2"/>